<keyword evidence="3" id="KW-0479">Metal-binding</keyword>
<evidence type="ECO:0000313" key="6">
    <source>
        <dbReference type="Proteomes" id="UP000054107"/>
    </source>
</evidence>
<keyword evidence="6" id="KW-1185">Reference proteome</keyword>
<sequence length="815" mass="93737">MPTTSHNVETISYQSNQFELWDFAEISSCLNYLNERTRVIIYMIDSTTYDREAVSSKSKENMMWLLETYQKILKNVIIITVATKQDTQPPMDIQDIGDLWVSDEALMHSLNGHDWRIFACNNLTGDGLNNIFDYITFKLNQTRPSQQSLHRPIPSISPTPSLKQQSGAITPWDQIPNPHHFNDREFYMWFHQGRAFLFFDYICLIRIIYLNMMRRQPMQPLFGQLEYILSIISDTDAFKSIQYSETQTLFWIQMVSFALLKSPPLEGEKNDFESFLVQSQLDQECWKTYYTYRLFNSDKATKEFMPPDKKSLPNAFRSSSLNLKGSQLNINYQNQDKTNCLNNEIHQCIDSSINEEIDTASIVINILQKESDDLLERWIMSFDAAEEASSKAKFEFIESIKDFIHQMPAHELKSLYTISCFNNSPNQQCYSHTSSQDRIEFRQEAQLKAQRFHLPSLSLEVVYDEKPKKKPTISLQALSGPSFISWSKMQQPQPSLLQELHPLANIPTTTATVSPTIVVNNAPMIAVRRLSRLSLSAIDDEDDIQPENITNSPFAIPIPSPRMQYTHHGGHHTGLRSTFAYSTSPNNLLSPTSPSSYLDHPINMERRSSLTDQQHHGCFVGSFEESLFSGRMSSMPSKPITFHSQIGVLGYGDCKPSLRCPPHWSIVFPATFYKLPQDDIMTPYVGTVDIGEYAATHMENKPQPGYRIPPKGQLQVVVKNPNKTAVKLFLIPYNVTDMPKNTKTFLRQKSYVVDQDDGKKQLLRYAIHVQICRTEKKRVYLYKTMRIVFANRKADAREKLNVVCEGPKEPVYIPM</sequence>
<dbReference type="PANTHER" id="PTHR13199:SF11">
    <property type="entry name" value="PROTEIN ATOSSA"/>
    <property type="match status" value="1"/>
</dbReference>
<evidence type="ECO:0000256" key="1">
    <source>
        <dbReference type="ARBA" id="ARBA00022741"/>
    </source>
</evidence>
<dbReference type="InterPro" id="IPR033473">
    <property type="entry name" value="Atos-like_C"/>
</dbReference>
<feature type="domain" description="Atos-like conserved" evidence="4">
    <location>
        <begin position="619"/>
        <end position="685"/>
    </location>
</feature>
<evidence type="ECO:0000259" key="4">
    <source>
        <dbReference type="SMART" id="SM01177"/>
    </source>
</evidence>
<dbReference type="AlphaFoldDB" id="A0A0B7N9K4"/>
<accession>A0A0B7N9K4</accession>
<gene>
    <name evidence="5" type="primary">PARPA_05546.1 scaffold 18670</name>
</gene>
<dbReference type="Proteomes" id="UP000054107">
    <property type="component" value="Unassembled WGS sequence"/>
</dbReference>
<evidence type="ECO:0000256" key="3">
    <source>
        <dbReference type="PIRSR" id="PIRSR606689-2"/>
    </source>
</evidence>
<dbReference type="GO" id="GO:0005525">
    <property type="term" value="F:GTP binding"/>
    <property type="evidence" value="ECO:0007669"/>
    <property type="project" value="UniProtKB-KW"/>
</dbReference>
<dbReference type="OrthoDB" id="8625101at2759"/>
<dbReference type="GO" id="GO:0003924">
    <property type="term" value="F:GTPase activity"/>
    <property type="evidence" value="ECO:0007669"/>
    <property type="project" value="InterPro"/>
</dbReference>
<dbReference type="SMART" id="SM01177">
    <property type="entry name" value="DUF4210"/>
    <property type="match status" value="1"/>
</dbReference>
<proteinExistence type="predicted"/>
<dbReference type="Pfam" id="PF00025">
    <property type="entry name" value="Arf"/>
    <property type="match status" value="1"/>
</dbReference>
<dbReference type="GO" id="GO:0046872">
    <property type="term" value="F:metal ion binding"/>
    <property type="evidence" value="ECO:0007669"/>
    <property type="project" value="UniProtKB-KW"/>
</dbReference>
<keyword evidence="2" id="KW-0342">GTP-binding</keyword>
<keyword evidence="1" id="KW-0547">Nucleotide-binding</keyword>
<feature type="binding site" evidence="3">
    <location>
        <position position="3"/>
    </location>
    <ligand>
        <name>Mg(2+)</name>
        <dbReference type="ChEBI" id="CHEBI:18420"/>
    </ligand>
</feature>
<dbReference type="STRING" id="35722.A0A0B7N9K4"/>
<dbReference type="Pfam" id="PF13915">
    <property type="entry name" value="DUF4210"/>
    <property type="match status" value="1"/>
</dbReference>
<dbReference type="InterPro" id="IPR006689">
    <property type="entry name" value="Small_GTPase_ARF/SAR"/>
</dbReference>
<dbReference type="Gene3D" id="3.40.50.300">
    <property type="entry name" value="P-loop containing nucleotide triphosphate hydrolases"/>
    <property type="match status" value="1"/>
</dbReference>
<evidence type="ECO:0000313" key="5">
    <source>
        <dbReference type="EMBL" id="CEP11664.1"/>
    </source>
</evidence>
<evidence type="ECO:0000256" key="2">
    <source>
        <dbReference type="ARBA" id="ARBA00023134"/>
    </source>
</evidence>
<dbReference type="InterPro" id="IPR025261">
    <property type="entry name" value="Atos-like_cons_dom"/>
</dbReference>
<reference evidence="5 6" key="1">
    <citation type="submission" date="2014-09" db="EMBL/GenBank/DDBJ databases">
        <authorList>
            <person name="Ellenberger Sabrina"/>
        </authorList>
    </citation>
    <scope>NUCLEOTIDE SEQUENCE [LARGE SCALE GENOMIC DNA]</scope>
    <source>
        <strain evidence="5 6">CBS 412.66</strain>
    </source>
</reference>
<organism evidence="5 6">
    <name type="scientific">Parasitella parasitica</name>
    <dbReference type="NCBI Taxonomy" id="35722"/>
    <lineage>
        <taxon>Eukaryota</taxon>
        <taxon>Fungi</taxon>
        <taxon>Fungi incertae sedis</taxon>
        <taxon>Mucoromycota</taxon>
        <taxon>Mucoromycotina</taxon>
        <taxon>Mucoromycetes</taxon>
        <taxon>Mucorales</taxon>
        <taxon>Mucorineae</taxon>
        <taxon>Mucoraceae</taxon>
        <taxon>Parasitella</taxon>
    </lineage>
</organism>
<dbReference type="PANTHER" id="PTHR13199">
    <property type="entry name" value="GH03947P"/>
    <property type="match status" value="1"/>
</dbReference>
<dbReference type="EMBL" id="LN726747">
    <property type="protein sequence ID" value="CEP11664.1"/>
    <property type="molecule type" value="Genomic_DNA"/>
</dbReference>
<keyword evidence="3" id="KW-0460">Magnesium</keyword>
<dbReference type="Pfam" id="PF13889">
    <property type="entry name" value="Chromosome_seg"/>
    <property type="match status" value="1"/>
</dbReference>
<dbReference type="InterPro" id="IPR051506">
    <property type="entry name" value="ATOS_Transcription_Regulators"/>
</dbReference>
<dbReference type="InterPro" id="IPR027417">
    <property type="entry name" value="P-loop_NTPase"/>
</dbReference>
<dbReference type="SUPFAM" id="SSF52540">
    <property type="entry name" value="P-loop containing nucleoside triphosphate hydrolases"/>
    <property type="match status" value="1"/>
</dbReference>
<protein>
    <recommendedName>
        <fullName evidence="4">Atos-like conserved domain-containing protein</fullName>
    </recommendedName>
</protein>
<name>A0A0B7N9K4_9FUNG</name>